<dbReference type="AlphaFoldDB" id="A0A182JME1"/>
<dbReference type="EnsemblMetazoa" id="AATE020783-RA">
    <property type="protein sequence ID" value="AATE020783-PA.1"/>
    <property type="gene ID" value="AATE020783"/>
</dbReference>
<dbReference type="VEuPathDB" id="VectorBase:AATE020783"/>
<protein>
    <submittedName>
        <fullName evidence="1">Uncharacterized protein</fullName>
    </submittedName>
</protein>
<name>A0A182JME1_ANOAO</name>
<proteinExistence type="predicted"/>
<accession>A0A182JME1</accession>
<sequence length="233" mass="24420">MNGDNTDITIYTSQRCSLALMRSVAIELVRISVEWWWLTVMLRAAAVVVATVDAVVVAVEPPRAEGSLPDGEVSLSEPGSMGVSLEPLSPVGEGEFGLSDCRALPGGVSERFCGEATGIVTGVELPAEGCIGPGWATSPPMGPSRGEWRGVGGCGPSDPGPGGGWCGIERFCGPPRAPLACGGERRMPAVVIWGDMAAMLCGEMRRFCGPFGWPRPRFGMPRLDGFRLSGGVR</sequence>
<organism evidence="1">
    <name type="scientific">Anopheles atroparvus</name>
    <name type="common">European mosquito</name>
    <dbReference type="NCBI Taxonomy" id="41427"/>
    <lineage>
        <taxon>Eukaryota</taxon>
        <taxon>Metazoa</taxon>
        <taxon>Ecdysozoa</taxon>
        <taxon>Arthropoda</taxon>
        <taxon>Hexapoda</taxon>
        <taxon>Insecta</taxon>
        <taxon>Pterygota</taxon>
        <taxon>Neoptera</taxon>
        <taxon>Endopterygota</taxon>
        <taxon>Diptera</taxon>
        <taxon>Nematocera</taxon>
        <taxon>Culicoidea</taxon>
        <taxon>Culicidae</taxon>
        <taxon>Anophelinae</taxon>
        <taxon>Anopheles</taxon>
    </lineage>
</organism>
<reference evidence="1" key="1">
    <citation type="submission" date="2022-08" db="UniProtKB">
        <authorList>
            <consortium name="EnsemblMetazoa"/>
        </authorList>
    </citation>
    <scope>IDENTIFICATION</scope>
    <source>
        <strain evidence="1">EBRO</strain>
    </source>
</reference>
<evidence type="ECO:0000313" key="1">
    <source>
        <dbReference type="EnsemblMetazoa" id="AATE020783-PA.1"/>
    </source>
</evidence>